<dbReference type="SMART" id="SM00460">
    <property type="entry name" value="TGc"/>
    <property type="match status" value="1"/>
</dbReference>
<keyword evidence="4" id="KW-1185">Reference proteome</keyword>
<dbReference type="Gene3D" id="3.10.620.30">
    <property type="match status" value="1"/>
</dbReference>
<accession>A0ABY6IYI8</accession>
<proteinExistence type="predicted"/>
<keyword evidence="1" id="KW-0732">Signal</keyword>
<dbReference type="PANTHER" id="PTHR46333:SF2">
    <property type="entry name" value="CYTOKINESIS PROTEIN 3"/>
    <property type="match status" value="1"/>
</dbReference>
<name>A0ABY6IYI8_9BACT</name>
<dbReference type="RefSeq" id="WP_264280706.1">
    <property type="nucleotide sequence ID" value="NZ_CP107006.1"/>
</dbReference>
<dbReference type="Gene3D" id="2.60.120.1130">
    <property type="match status" value="1"/>
</dbReference>
<dbReference type="Proteomes" id="UP001162741">
    <property type="component" value="Chromosome"/>
</dbReference>
<dbReference type="InterPro" id="IPR002931">
    <property type="entry name" value="Transglutaminase-like"/>
</dbReference>
<evidence type="ECO:0000259" key="2">
    <source>
        <dbReference type="SMART" id="SM00460"/>
    </source>
</evidence>
<reference evidence="3" key="1">
    <citation type="submission" date="2022-10" db="EMBL/GenBank/DDBJ databases">
        <title>Chitinophaga sp. nov., isolated from soil.</title>
        <authorList>
            <person name="Jeon C.O."/>
        </authorList>
    </citation>
    <scope>NUCLEOTIDE SEQUENCE</scope>
    <source>
        <strain evidence="3">R8</strain>
    </source>
</reference>
<dbReference type="Pfam" id="PF01841">
    <property type="entry name" value="Transglut_core"/>
    <property type="match status" value="1"/>
</dbReference>
<sequence>MNTYPNCLRKWWMFACIAMFPLHLCAQDDDDRNITIREMKQRYEFITGDKDNPVKVRENAHTVYRCNEYRGAVRVAEFYDDKSTIDDIRIYVNNEKAKYIKPEYRYYEVEDFFFSDMHVATFVLPLEKKGTESYFDLVRTTHDPRYLTSVYFHEGYYQDLKEIAFAVPRWMHVDIKEMNFAGFQVKKTVEYDKKTDADIYVYTMTNLPARADESMSRGPSYIYPHLLVCSKYAAPKTGRVNFFNSVDDLYAWYHSLVQTIGNDATTIKPLAQSITKNASTDIDKIKAVYNWVQENIRYIAFEDGIAGFRPAKAQEVLQKKYGDCKGMANLTKELLKSLGYDARLCWIGTNHIAYDYSIPSLSVDNHMICGVKHEGKLYFLDATESYIGFNKYAERIQGRQVMVEDGDKYFIERIPLATSEQNAEYEKRVLRIDGNDLAGITEHRYTGESTEFLLTQIHGIKKEKLQDALQSYLSEGKTQCAINNLQTSSLHDWNNDLTMKYDVQYKNAITGFGNDLYLELDFRKEMNDLNIDTTKRKTDLLFSFKRKLVHETELQLPDELKVSELPKGMKVSRDNYDFSVSYEVKANKILYRKELIIKNTHLPKTAFGQWNDDVKLLAKNYLQQISFTKK</sequence>
<evidence type="ECO:0000313" key="4">
    <source>
        <dbReference type="Proteomes" id="UP001162741"/>
    </source>
</evidence>
<feature type="chain" id="PRO_5046289501" evidence="1">
    <location>
        <begin position="27"/>
        <end position="630"/>
    </location>
</feature>
<feature type="domain" description="Transglutaminase-like" evidence="2">
    <location>
        <begin position="316"/>
        <end position="384"/>
    </location>
</feature>
<dbReference type="Gene3D" id="2.60.40.3140">
    <property type="match status" value="1"/>
</dbReference>
<dbReference type="PANTHER" id="PTHR46333">
    <property type="entry name" value="CYTOKINESIS PROTEIN 3"/>
    <property type="match status" value="1"/>
</dbReference>
<dbReference type="InterPro" id="IPR052557">
    <property type="entry name" value="CAP/Cytokinesis_protein"/>
</dbReference>
<organism evidence="3 4">
    <name type="scientific">Chitinophaga horti</name>
    <dbReference type="NCBI Taxonomy" id="2920382"/>
    <lineage>
        <taxon>Bacteria</taxon>
        <taxon>Pseudomonadati</taxon>
        <taxon>Bacteroidota</taxon>
        <taxon>Chitinophagia</taxon>
        <taxon>Chitinophagales</taxon>
        <taxon>Chitinophagaceae</taxon>
        <taxon>Chitinophaga</taxon>
    </lineage>
</organism>
<protein>
    <submittedName>
        <fullName evidence="3">Transglutaminase domain-containing protein</fullName>
    </submittedName>
</protein>
<dbReference type="SUPFAM" id="SSF54001">
    <property type="entry name" value="Cysteine proteinases"/>
    <property type="match status" value="1"/>
</dbReference>
<feature type="signal peptide" evidence="1">
    <location>
        <begin position="1"/>
        <end position="26"/>
    </location>
</feature>
<dbReference type="InterPro" id="IPR038765">
    <property type="entry name" value="Papain-like_cys_pep_sf"/>
</dbReference>
<evidence type="ECO:0000256" key="1">
    <source>
        <dbReference type="SAM" id="SignalP"/>
    </source>
</evidence>
<dbReference type="EMBL" id="CP107006">
    <property type="protein sequence ID" value="UYQ92445.1"/>
    <property type="molecule type" value="Genomic_DNA"/>
</dbReference>
<gene>
    <name evidence="3" type="ORF">MKQ68_20385</name>
</gene>
<evidence type="ECO:0000313" key="3">
    <source>
        <dbReference type="EMBL" id="UYQ92445.1"/>
    </source>
</evidence>